<dbReference type="InterPro" id="IPR042213">
    <property type="entry name" value="NBD_C_sf"/>
</dbReference>
<dbReference type="InterPro" id="IPR037051">
    <property type="entry name" value="4-carb_acid_sugar_kinase_N_sf"/>
</dbReference>
<evidence type="ECO:0000313" key="10">
    <source>
        <dbReference type="EMBL" id="SNT48902.1"/>
    </source>
</evidence>
<keyword evidence="6" id="KW-0119">Carbohydrate metabolism</keyword>
<name>A0A239N372_9NOCA</name>
<dbReference type="OrthoDB" id="153193at2"/>
<gene>
    <name evidence="10" type="ORF">SAMN05421642_12749</name>
</gene>
<feature type="region of interest" description="Disordered" evidence="7">
    <location>
        <begin position="1"/>
        <end position="22"/>
    </location>
</feature>
<dbReference type="InterPro" id="IPR031475">
    <property type="entry name" value="NBD_C"/>
</dbReference>
<evidence type="ECO:0000313" key="11">
    <source>
        <dbReference type="Proteomes" id="UP000198327"/>
    </source>
</evidence>
<keyword evidence="5" id="KW-0067">ATP-binding</keyword>
<keyword evidence="2" id="KW-0808">Transferase</keyword>
<dbReference type="AlphaFoldDB" id="A0A239N372"/>
<evidence type="ECO:0000259" key="9">
    <source>
        <dbReference type="Pfam" id="PF17042"/>
    </source>
</evidence>
<dbReference type="Pfam" id="PF17042">
    <property type="entry name" value="NBD_C"/>
    <property type="match status" value="1"/>
</dbReference>
<proteinExistence type="inferred from homology"/>
<reference evidence="11" key="1">
    <citation type="submission" date="2017-06" db="EMBL/GenBank/DDBJ databases">
        <authorList>
            <person name="Varghese N."/>
            <person name="Submissions S."/>
        </authorList>
    </citation>
    <scope>NUCLEOTIDE SEQUENCE [LARGE SCALE GENOMIC DNA]</scope>
    <source>
        <strain evidence="11">JCM 23211</strain>
    </source>
</reference>
<evidence type="ECO:0000256" key="3">
    <source>
        <dbReference type="ARBA" id="ARBA00022741"/>
    </source>
</evidence>
<dbReference type="RefSeq" id="WP_089252281.1">
    <property type="nucleotide sequence ID" value="NZ_FZOW01000027.1"/>
</dbReference>
<feature type="domain" description="Four-carbon acid sugar kinase nucleotide binding" evidence="9">
    <location>
        <begin position="297"/>
        <end position="460"/>
    </location>
</feature>
<dbReference type="GO" id="GO:0005524">
    <property type="term" value="F:ATP binding"/>
    <property type="evidence" value="ECO:0007669"/>
    <property type="project" value="UniProtKB-KW"/>
</dbReference>
<evidence type="ECO:0000256" key="5">
    <source>
        <dbReference type="ARBA" id="ARBA00022840"/>
    </source>
</evidence>
<dbReference type="EMBL" id="FZOW01000027">
    <property type="protein sequence ID" value="SNT48902.1"/>
    <property type="molecule type" value="Genomic_DNA"/>
</dbReference>
<dbReference type="Gene3D" id="3.40.50.10840">
    <property type="entry name" value="Putative sugar-binding, N-terminal domain"/>
    <property type="match status" value="1"/>
</dbReference>
<dbReference type="GO" id="GO:0016301">
    <property type="term" value="F:kinase activity"/>
    <property type="evidence" value="ECO:0007669"/>
    <property type="project" value="UniProtKB-KW"/>
</dbReference>
<dbReference type="SUPFAM" id="SSF142764">
    <property type="entry name" value="YgbK-like"/>
    <property type="match status" value="1"/>
</dbReference>
<evidence type="ECO:0000256" key="2">
    <source>
        <dbReference type="ARBA" id="ARBA00022679"/>
    </source>
</evidence>
<dbReference type="InterPro" id="IPR010737">
    <property type="entry name" value="4-carb_acid_sugar_kinase_N"/>
</dbReference>
<evidence type="ECO:0000256" key="6">
    <source>
        <dbReference type="ARBA" id="ARBA00023277"/>
    </source>
</evidence>
<accession>A0A239N372</accession>
<comment type="similarity">
    <text evidence="1">Belongs to the four-carbon acid sugar kinase family.</text>
</comment>
<protein>
    <submittedName>
        <fullName evidence="10">Uncharacterized conserved protein YgbK, DUF1537 family</fullName>
    </submittedName>
</protein>
<feature type="domain" description="Four-carbon acid sugar kinase N-terminal" evidence="8">
    <location>
        <begin position="32"/>
        <end position="271"/>
    </location>
</feature>
<evidence type="ECO:0000256" key="1">
    <source>
        <dbReference type="ARBA" id="ARBA00005715"/>
    </source>
</evidence>
<keyword evidence="4" id="KW-0418">Kinase</keyword>
<dbReference type="Gene3D" id="3.40.980.20">
    <property type="entry name" value="Four-carbon acid sugar kinase, nucleotide binding domain"/>
    <property type="match status" value="1"/>
</dbReference>
<keyword evidence="11" id="KW-1185">Reference proteome</keyword>
<organism evidence="10 11">
    <name type="scientific">Rhodococcoides kyotonense</name>
    <dbReference type="NCBI Taxonomy" id="398843"/>
    <lineage>
        <taxon>Bacteria</taxon>
        <taxon>Bacillati</taxon>
        <taxon>Actinomycetota</taxon>
        <taxon>Actinomycetes</taxon>
        <taxon>Mycobacteriales</taxon>
        <taxon>Nocardiaceae</taxon>
        <taxon>Rhodococcoides</taxon>
    </lineage>
</organism>
<sequence>MTTSFSPRTLPPVRSVSGSDVRDASVGGRRVVVLDDDPTGTQTVRDLPVLTTWAVDDIRWALQQNTPGFFVLTNSRSLDPSEAAQLNEEIVRASLEAAAHENVDLAFASRSDSTLRGHFPLETDVIGRVVADAGKAIDGVLLSPAYIDVGRYTIDGTHVVTSADGLIPVADTEFARDATFGYSSSRLRDWAVEKSQGAISAEDVLELGIDEIRSGTTESIASRVAEARNGQIVVLDAVTDDDLRAVSLAVVAAEKAGSSFVYRIGPSFVRARVGQEAAQPIDDATLESLVSRDTHGLIVVGSHVGLTSRQLAALSDRRELVRVELDVEAVLDPTRNTAHLDATVADAAAALKDSLVVVSTSRTLVTGADRDASLDIARTVSAALSHVVNRVVELNRPSYVIAKGGITSADTATKGLGITRSWIRGSLLPGIVSLWEPVGGNAAGLPYIVFAGNVGDDNSLADVVDRLELS</sequence>
<dbReference type="Pfam" id="PF07005">
    <property type="entry name" value="SBD_N"/>
    <property type="match status" value="1"/>
</dbReference>
<evidence type="ECO:0000256" key="7">
    <source>
        <dbReference type="SAM" id="MobiDB-lite"/>
    </source>
</evidence>
<keyword evidence="3" id="KW-0547">Nucleotide-binding</keyword>
<evidence type="ECO:0000256" key="4">
    <source>
        <dbReference type="ARBA" id="ARBA00022777"/>
    </source>
</evidence>
<evidence type="ECO:0000259" key="8">
    <source>
        <dbReference type="Pfam" id="PF07005"/>
    </source>
</evidence>
<dbReference type="Proteomes" id="UP000198327">
    <property type="component" value="Unassembled WGS sequence"/>
</dbReference>